<evidence type="ECO:0000256" key="5">
    <source>
        <dbReference type="ARBA" id="ARBA00023098"/>
    </source>
</evidence>
<evidence type="ECO:0000256" key="3">
    <source>
        <dbReference type="ARBA" id="ARBA00022679"/>
    </source>
</evidence>
<comment type="caution">
    <text evidence="7">The sequence shown here is derived from an EMBL/GenBank/DDBJ whole genome shotgun (WGS) entry which is preliminary data.</text>
</comment>
<dbReference type="GO" id="GO:0008610">
    <property type="term" value="P:lipid biosynthetic process"/>
    <property type="evidence" value="ECO:0007669"/>
    <property type="project" value="InterPro"/>
</dbReference>
<dbReference type="GO" id="GO:0008168">
    <property type="term" value="F:methyltransferase activity"/>
    <property type="evidence" value="ECO:0007669"/>
    <property type="project" value="UniProtKB-KW"/>
</dbReference>
<evidence type="ECO:0000256" key="1">
    <source>
        <dbReference type="ARBA" id="ARBA00010815"/>
    </source>
</evidence>
<evidence type="ECO:0000256" key="2">
    <source>
        <dbReference type="ARBA" id="ARBA00022603"/>
    </source>
</evidence>
<keyword evidence="5" id="KW-0443">Lipid metabolism</keyword>
<dbReference type="EMBL" id="SOAU01000001">
    <property type="protein sequence ID" value="TDT14499.1"/>
    <property type="molecule type" value="Genomic_DNA"/>
</dbReference>
<comment type="similarity">
    <text evidence="1">Belongs to the CFA/CMAS family.</text>
</comment>
<keyword evidence="4" id="KW-0949">S-adenosyl-L-methionine</keyword>
<evidence type="ECO:0000256" key="4">
    <source>
        <dbReference type="ARBA" id="ARBA00022691"/>
    </source>
</evidence>
<dbReference type="Pfam" id="PF02353">
    <property type="entry name" value="CMAS"/>
    <property type="match status" value="1"/>
</dbReference>
<accession>A0A4R7HVD6</accession>
<dbReference type="PANTHER" id="PTHR43667:SF2">
    <property type="entry name" value="FATTY ACID C-METHYL TRANSFERASE"/>
    <property type="match status" value="1"/>
</dbReference>
<organism evidence="7 8">
    <name type="scientific">Ilumatobacter fluminis</name>
    <dbReference type="NCBI Taxonomy" id="467091"/>
    <lineage>
        <taxon>Bacteria</taxon>
        <taxon>Bacillati</taxon>
        <taxon>Actinomycetota</taxon>
        <taxon>Acidimicrobiia</taxon>
        <taxon>Acidimicrobiales</taxon>
        <taxon>Ilumatobacteraceae</taxon>
        <taxon>Ilumatobacter</taxon>
    </lineage>
</organism>
<dbReference type="Proteomes" id="UP000294558">
    <property type="component" value="Unassembled WGS sequence"/>
</dbReference>
<keyword evidence="8" id="KW-1185">Reference proteome</keyword>
<sequence length="423" mass="47786">MSAISADRLLRHAERDVATRPGPVTSGAASLGRFVLRRTTRDRLTVDDVVPGRTPQRHVYGAEGTLAVGAVDAHVTVLDERAYAAFVREGAIGFGRGFIERWWTSDDPVAVVQFAIRNMEGLDRVRNRTRRWTGWISDPVRKALPRDSRERNREDIGAHYDIGNDFFSLFLDETMTYSSAVWPNPDASLADASRHKYDLLLDRLGVGPGDHLLEIGTGWGGMALRAAERGARVTTTTISSEQHAEATRRVREAGFADRVTLLTDDWRDLIGTYDAVVSIEMIEAVDWRDYDAYFATIDRSLKPGGRAAIQAICLPDDRWERAKNTEDFIRRFVFPNGFLPSVGAIGDSIGRATSMHVVAVDDYTEHYAETLHRWRVEFDAQLPAVADLGLDERFQRLWRMYLAYCEAAFLERHCLLHQLTFQR</sequence>
<dbReference type="InterPro" id="IPR029063">
    <property type="entry name" value="SAM-dependent_MTases_sf"/>
</dbReference>
<proteinExistence type="inferred from homology"/>
<evidence type="ECO:0000313" key="8">
    <source>
        <dbReference type="Proteomes" id="UP000294558"/>
    </source>
</evidence>
<dbReference type="InterPro" id="IPR003333">
    <property type="entry name" value="CMAS"/>
</dbReference>
<reference evidence="7 8" key="1">
    <citation type="submission" date="2019-03" db="EMBL/GenBank/DDBJ databases">
        <title>Sequencing the genomes of 1000 actinobacteria strains.</title>
        <authorList>
            <person name="Klenk H.-P."/>
        </authorList>
    </citation>
    <scope>NUCLEOTIDE SEQUENCE [LARGE SCALE GENOMIC DNA]</scope>
    <source>
        <strain evidence="7 8">DSM 18936</strain>
    </source>
</reference>
<evidence type="ECO:0000313" key="7">
    <source>
        <dbReference type="EMBL" id="TDT14499.1"/>
    </source>
</evidence>
<keyword evidence="2" id="KW-0489">Methyltransferase</keyword>
<protein>
    <submittedName>
        <fullName evidence="7">Cyclopropane-fatty-acyl-phospholipid synthase</fullName>
    </submittedName>
</protein>
<dbReference type="GO" id="GO:0032259">
    <property type="term" value="P:methylation"/>
    <property type="evidence" value="ECO:0007669"/>
    <property type="project" value="UniProtKB-KW"/>
</dbReference>
<dbReference type="Gene3D" id="3.40.50.150">
    <property type="entry name" value="Vaccinia Virus protein VP39"/>
    <property type="match status" value="1"/>
</dbReference>
<evidence type="ECO:0000256" key="6">
    <source>
        <dbReference type="PIRSR" id="PIRSR003085-1"/>
    </source>
</evidence>
<keyword evidence="3" id="KW-0808">Transferase</keyword>
<dbReference type="InterPro" id="IPR050723">
    <property type="entry name" value="CFA/CMAS"/>
</dbReference>
<gene>
    <name evidence="7" type="ORF">BDK89_0054</name>
</gene>
<dbReference type="RefSeq" id="WP_133867042.1">
    <property type="nucleotide sequence ID" value="NZ_SOAU01000001.1"/>
</dbReference>
<dbReference type="AlphaFoldDB" id="A0A4R7HVD6"/>
<dbReference type="SUPFAM" id="SSF53335">
    <property type="entry name" value="S-adenosyl-L-methionine-dependent methyltransferases"/>
    <property type="match status" value="1"/>
</dbReference>
<dbReference type="OrthoDB" id="9782855at2"/>
<dbReference type="PIRSF" id="PIRSF003085">
    <property type="entry name" value="CMAS"/>
    <property type="match status" value="1"/>
</dbReference>
<name>A0A4R7HVD6_9ACTN</name>
<dbReference type="CDD" id="cd02440">
    <property type="entry name" value="AdoMet_MTases"/>
    <property type="match status" value="1"/>
</dbReference>
<dbReference type="PANTHER" id="PTHR43667">
    <property type="entry name" value="CYCLOPROPANE-FATTY-ACYL-PHOSPHOLIPID SYNTHASE"/>
    <property type="match status" value="1"/>
</dbReference>
<feature type="active site" evidence="6">
    <location>
        <position position="405"/>
    </location>
</feature>